<protein>
    <recommendedName>
        <fullName evidence="3">Protein LNK3</fullName>
    </recommendedName>
</protein>
<accession>A0A5B6YKC3</accession>
<organism evidence="2">
    <name type="scientific">Davidia involucrata</name>
    <name type="common">Dove tree</name>
    <dbReference type="NCBI Taxonomy" id="16924"/>
    <lineage>
        <taxon>Eukaryota</taxon>
        <taxon>Viridiplantae</taxon>
        <taxon>Streptophyta</taxon>
        <taxon>Embryophyta</taxon>
        <taxon>Tracheophyta</taxon>
        <taxon>Spermatophyta</taxon>
        <taxon>Magnoliopsida</taxon>
        <taxon>eudicotyledons</taxon>
        <taxon>Gunneridae</taxon>
        <taxon>Pentapetalae</taxon>
        <taxon>asterids</taxon>
        <taxon>Cornales</taxon>
        <taxon>Nyssaceae</taxon>
        <taxon>Davidia</taxon>
    </lineage>
</organism>
<sequence length="377" mass="41662">MEWYFGSDVEDLVVPKDQDPSDKLLSMDSWSQLGITGAECFAFSNKRPVKGKNSTEEGFNFKVNMDVSAHSGLHSSNSSICGGSLEEGYLQQTFPHEYDQLDDQDGIDQMNDIFLSSLFEEEMIGVENLCEFFSYSPDTQYGVMTADSLLADMNLGSQCMSSHLCGIGSSKYLKTHAFSPSKGWEMGDVATLCPNFCDLRHKDILRGKALVAKVSVPSEQNSMNGHVGEETSMEESVLQELESVMSQLTEKTRICFRDALYRLAENSKQHAANQSQNRDLVLEKPPPLTVHDETFRSGKTKATESETNAIDRAIANLMFSKTDSSARDFPTEEASVSFKPEAIATRGPFNYSLDAPHIPYCPHPTSLTGDAEVPTFG</sequence>
<dbReference type="PANTHER" id="PTHR33334">
    <property type="entry name" value="PROTEIN LNK1"/>
    <property type="match status" value="1"/>
</dbReference>
<feature type="compositionally biased region" description="Basic and acidic residues" evidence="1">
    <location>
        <begin position="290"/>
        <end position="304"/>
    </location>
</feature>
<proteinExistence type="predicted"/>
<dbReference type="AlphaFoldDB" id="A0A5B6YKC3"/>
<dbReference type="GO" id="GO:0006355">
    <property type="term" value="P:regulation of DNA-templated transcription"/>
    <property type="evidence" value="ECO:0007669"/>
    <property type="project" value="InterPro"/>
</dbReference>
<dbReference type="InterPro" id="IPR039928">
    <property type="entry name" value="LNK"/>
</dbReference>
<evidence type="ECO:0008006" key="3">
    <source>
        <dbReference type="Google" id="ProtNLM"/>
    </source>
</evidence>
<evidence type="ECO:0000256" key="1">
    <source>
        <dbReference type="SAM" id="MobiDB-lite"/>
    </source>
</evidence>
<name>A0A5B6YKC3_DAVIN</name>
<gene>
    <name evidence="2" type="ORF">Din_001456</name>
</gene>
<dbReference type="EMBL" id="GHES01001456">
    <property type="protein sequence ID" value="MPA32015.1"/>
    <property type="molecule type" value="Transcribed_RNA"/>
</dbReference>
<reference evidence="2" key="1">
    <citation type="submission" date="2019-08" db="EMBL/GenBank/DDBJ databases">
        <title>Reference gene set and small RNA set construction with multiple tissues from Davidia involucrata Baill.</title>
        <authorList>
            <person name="Yang H."/>
            <person name="Zhou C."/>
            <person name="Li G."/>
            <person name="Wang J."/>
            <person name="Gao P."/>
            <person name="Wang M."/>
            <person name="Wang R."/>
            <person name="Zhao Y."/>
        </authorList>
    </citation>
    <scope>NUCLEOTIDE SEQUENCE</scope>
    <source>
        <tissue evidence="2">Mixed with DoveR01_LX</tissue>
    </source>
</reference>
<dbReference type="PANTHER" id="PTHR33334:SF10">
    <property type="entry name" value="PROTEIN LNK4"/>
    <property type="match status" value="1"/>
</dbReference>
<evidence type="ECO:0000313" key="2">
    <source>
        <dbReference type="EMBL" id="MPA32015.1"/>
    </source>
</evidence>
<dbReference type="GO" id="GO:0007623">
    <property type="term" value="P:circadian rhythm"/>
    <property type="evidence" value="ECO:0007669"/>
    <property type="project" value="InterPro"/>
</dbReference>
<feature type="region of interest" description="Disordered" evidence="1">
    <location>
        <begin position="288"/>
        <end position="307"/>
    </location>
</feature>